<dbReference type="AlphaFoldDB" id="A0A6P5KDN2"/>
<proteinExistence type="predicted"/>
<organism evidence="2 3">
    <name type="scientific">Phascolarctos cinereus</name>
    <name type="common">Koala</name>
    <dbReference type="NCBI Taxonomy" id="38626"/>
    <lineage>
        <taxon>Eukaryota</taxon>
        <taxon>Metazoa</taxon>
        <taxon>Chordata</taxon>
        <taxon>Craniata</taxon>
        <taxon>Vertebrata</taxon>
        <taxon>Euteleostomi</taxon>
        <taxon>Mammalia</taxon>
        <taxon>Metatheria</taxon>
        <taxon>Diprotodontia</taxon>
        <taxon>Phascolarctidae</taxon>
        <taxon>Phascolarctos</taxon>
    </lineage>
</organism>
<evidence type="ECO:0000313" key="2">
    <source>
        <dbReference type="Proteomes" id="UP000515140"/>
    </source>
</evidence>
<name>A0A6P5KDN2_PHACI</name>
<dbReference type="GeneID" id="110209022"/>
<keyword evidence="2" id="KW-1185">Reference proteome</keyword>
<feature type="compositionally biased region" description="Basic and acidic residues" evidence="1">
    <location>
        <begin position="167"/>
        <end position="185"/>
    </location>
</feature>
<feature type="compositionally biased region" description="Pro residues" evidence="1">
    <location>
        <begin position="238"/>
        <end position="252"/>
    </location>
</feature>
<protein>
    <submittedName>
        <fullName evidence="3">Atherin-like</fullName>
    </submittedName>
</protein>
<evidence type="ECO:0000256" key="1">
    <source>
        <dbReference type="SAM" id="MobiDB-lite"/>
    </source>
</evidence>
<sequence length="402" mass="42341">MSLLYQQVGSLLVTFNLVWPVCQDGFTRNHRTEELEKTLGAIQSNPYTEGILTVTSLTVFTPLAPLKDSGLFGVLPPPPAHNRARIPASSNSIPHAFIKRPLGLGARRGAPSPGPGRCPRGVYYLVAPPRPAHPSGPREPRLRFLPLLHPPPPSESRKLSFRNSPPPDRECGLREGSRAEQDRGPPKRPVWGCLSSGRLSFAHSPSAALRAGTPDCASRPPATPSLRPGGALGGSQSPPSPAPEWGPAPAPAPAAAAAAAPLVSALRAPSPPAALSLLRPRLPGYLLRADCPTRAEGLTPWTAGGESAGPLQVKWFGIKERSPGTPRSSGQQQQQQRQGCGWEAAPVPRAGARGVGAGGARAGVRVRSVCSSNPESARGRAEEEEQQREEEVAAAASVRQLR</sequence>
<dbReference type="Proteomes" id="UP000515140">
    <property type="component" value="Unplaced"/>
</dbReference>
<accession>A0A6P5KDN2</accession>
<feature type="compositionally biased region" description="Low complexity" evidence="1">
    <location>
        <begin position="327"/>
        <end position="352"/>
    </location>
</feature>
<dbReference type="KEGG" id="pcw:110209022"/>
<dbReference type="RefSeq" id="XP_020842852.1">
    <property type="nucleotide sequence ID" value="XM_020987193.1"/>
</dbReference>
<feature type="region of interest" description="Disordered" evidence="1">
    <location>
        <begin position="319"/>
        <end position="402"/>
    </location>
</feature>
<reference evidence="3" key="1">
    <citation type="submission" date="2025-08" db="UniProtKB">
        <authorList>
            <consortium name="RefSeq"/>
        </authorList>
    </citation>
    <scope>IDENTIFICATION</scope>
    <source>
        <tissue evidence="3">Spleen</tissue>
    </source>
</reference>
<feature type="region of interest" description="Disordered" evidence="1">
    <location>
        <begin position="205"/>
        <end position="252"/>
    </location>
</feature>
<evidence type="ECO:0000313" key="3">
    <source>
        <dbReference type="RefSeq" id="XP_020842852.1"/>
    </source>
</evidence>
<feature type="region of interest" description="Disordered" evidence="1">
    <location>
        <begin position="129"/>
        <end position="191"/>
    </location>
</feature>
<gene>
    <name evidence="3" type="primary">LOC110209022</name>
</gene>
<dbReference type="InParanoid" id="A0A6P5KDN2"/>
<feature type="compositionally biased region" description="Low complexity" evidence="1">
    <location>
        <begin position="393"/>
        <end position="402"/>
    </location>
</feature>